<gene>
    <name evidence="1" type="ORF">HYN48_14050</name>
</gene>
<reference evidence="1 2" key="1">
    <citation type="submission" date="2018-04" db="EMBL/GenBank/DDBJ databases">
        <title>Genome sequencing of Flavobacterium sp. HYN0048.</title>
        <authorList>
            <person name="Yi H."/>
            <person name="Baek C."/>
        </authorList>
    </citation>
    <scope>NUCLEOTIDE SEQUENCE [LARGE SCALE GENOMIC DNA]</scope>
    <source>
        <strain evidence="1 2">HYN0048</strain>
    </source>
</reference>
<sequence length="100" mass="11921">MFAIISFSVNAQNAQDIFLENLTAFENLKNESQSIDLNTVYEARQFLIEVTGISYEMEKPFEMPIFPSDKTLIDWRNWYEKNKAKLYWDENDQKVKVKEE</sequence>
<dbReference type="AlphaFoldDB" id="A0A2S0RK75"/>
<name>A0A2S0RK75_9FLAO</name>
<keyword evidence="2" id="KW-1185">Reference proteome</keyword>
<proteinExistence type="predicted"/>
<evidence type="ECO:0000313" key="1">
    <source>
        <dbReference type="EMBL" id="AWA31122.1"/>
    </source>
</evidence>
<accession>A0A2S0RK75</accession>
<protein>
    <submittedName>
        <fullName evidence="1">Uncharacterized protein</fullName>
    </submittedName>
</protein>
<dbReference type="Proteomes" id="UP000244193">
    <property type="component" value="Chromosome"/>
</dbReference>
<evidence type="ECO:0000313" key="2">
    <source>
        <dbReference type="Proteomes" id="UP000244193"/>
    </source>
</evidence>
<dbReference type="EMBL" id="CP028811">
    <property type="protein sequence ID" value="AWA31122.1"/>
    <property type="molecule type" value="Genomic_DNA"/>
</dbReference>
<organism evidence="1 2">
    <name type="scientific">Flavobacterium magnum</name>
    <dbReference type="NCBI Taxonomy" id="2162713"/>
    <lineage>
        <taxon>Bacteria</taxon>
        <taxon>Pseudomonadati</taxon>
        <taxon>Bacteroidota</taxon>
        <taxon>Flavobacteriia</taxon>
        <taxon>Flavobacteriales</taxon>
        <taxon>Flavobacteriaceae</taxon>
        <taxon>Flavobacterium</taxon>
    </lineage>
</organism>
<dbReference type="KEGG" id="fmg:HYN48_14050"/>